<dbReference type="CDD" id="cd00067">
    <property type="entry name" value="GAL4"/>
    <property type="match status" value="1"/>
</dbReference>
<organism evidence="7 8">
    <name type="scientific">Penicillium subrubescens</name>
    <dbReference type="NCBI Taxonomy" id="1316194"/>
    <lineage>
        <taxon>Eukaryota</taxon>
        <taxon>Fungi</taxon>
        <taxon>Dikarya</taxon>
        <taxon>Ascomycota</taxon>
        <taxon>Pezizomycotina</taxon>
        <taxon>Eurotiomycetes</taxon>
        <taxon>Eurotiomycetidae</taxon>
        <taxon>Eurotiales</taxon>
        <taxon>Aspergillaceae</taxon>
        <taxon>Penicillium</taxon>
    </lineage>
</organism>
<dbReference type="STRING" id="1316194.A0A1Q5UIC1"/>
<evidence type="ECO:0000256" key="2">
    <source>
        <dbReference type="ARBA" id="ARBA00023125"/>
    </source>
</evidence>
<keyword evidence="3" id="KW-0804">Transcription</keyword>
<evidence type="ECO:0000256" key="3">
    <source>
        <dbReference type="ARBA" id="ARBA00023163"/>
    </source>
</evidence>
<evidence type="ECO:0000313" key="7">
    <source>
        <dbReference type="EMBL" id="OKP12230.1"/>
    </source>
</evidence>
<keyword evidence="4" id="KW-0539">Nucleus</keyword>
<keyword evidence="2" id="KW-0238">DNA-binding</keyword>
<evidence type="ECO:0000256" key="4">
    <source>
        <dbReference type="ARBA" id="ARBA00023242"/>
    </source>
</evidence>
<evidence type="ECO:0000313" key="8">
    <source>
        <dbReference type="Proteomes" id="UP000186955"/>
    </source>
</evidence>
<accession>A0A1Q5UIC1</accession>
<protein>
    <recommendedName>
        <fullName evidence="6">Zn(2)-C6 fungal-type domain-containing protein</fullName>
    </recommendedName>
</protein>
<evidence type="ECO:0000256" key="1">
    <source>
        <dbReference type="ARBA" id="ARBA00023015"/>
    </source>
</evidence>
<dbReference type="Gene3D" id="4.10.240.10">
    <property type="entry name" value="Zn(2)-C6 fungal-type DNA-binding domain"/>
    <property type="match status" value="1"/>
</dbReference>
<dbReference type="PROSITE" id="PS50048">
    <property type="entry name" value="ZN2_CY6_FUNGAL_2"/>
    <property type="match status" value="1"/>
</dbReference>
<dbReference type="GO" id="GO:0008270">
    <property type="term" value="F:zinc ion binding"/>
    <property type="evidence" value="ECO:0007669"/>
    <property type="project" value="InterPro"/>
</dbReference>
<evidence type="ECO:0000259" key="6">
    <source>
        <dbReference type="PROSITE" id="PS50048"/>
    </source>
</evidence>
<feature type="domain" description="Zn(2)-C6 fungal-type" evidence="6">
    <location>
        <begin position="45"/>
        <end position="74"/>
    </location>
</feature>
<comment type="caution">
    <text evidence="7">The sequence shown here is derived from an EMBL/GenBank/DDBJ whole genome shotgun (WGS) entry which is preliminary data.</text>
</comment>
<keyword evidence="8" id="KW-1185">Reference proteome</keyword>
<feature type="region of interest" description="Disordered" evidence="5">
    <location>
        <begin position="1"/>
        <end position="37"/>
    </location>
</feature>
<feature type="compositionally biased region" description="Polar residues" evidence="5">
    <location>
        <begin position="1"/>
        <end position="14"/>
    </location>
</feature>
<dbReference type="PANTHER" id="PTHR47424:SF3">
    <property type="entry name" value="REGULATORY PROTEIN GAL4"/>
    <property type="match status" value="1"/>
</dbReference>
<gene>
    <name evidence="7" type="ORF">PENSUB_1966</name>
</gene>
<dbReference type="GO" id="GO:0000978">
    <property type="term" value="F:RNA polymerase II cis-regulatory region sequence-specific DNA binding"/>
    <property type="evidence" value="ECO:0007669"/>
    <property type="project" value="TreeGrafter"/>
</dbReference>
<dbReference type="InterPro" id="IPR051127">
    <property type="entry name" value="Fungal_SecMet_Regulators"/>
</dbReference>
<dbReference type="AlphaFoldDB" id="A0A1Q5UIC1"/>
<evidence type="ECO:0000256" key="5">
    <source>
        <dbReference type="SAM" id="MobiDB-lite"/>
    </source>
</evidence>
<keyword evidence="1" id="KW-0805">Transcription regulation</keyword>
<dbReference type="EMBL" id="MNBE01000228">
    <property type="protein sequence ID" value="OKP12230.1"/>
    <property type="molecule type" value="Genomic_DNA"/>
</dbReference>
<dbReference type="GO" id="GO:0000981">
    <property type="term" value="F:DNA-binding transcription factor activity, RNA polymerase II-specific"/>
    <property type="evidence" value="ECO:0007669"/>
    <property type="project" value="InterPro"/>
</dbReference>
<dbReference type="InterPro" id="IPR001138">
    <property type="entry name" value="Zn2Cys6_DnaBD"/>
</dbReference>
<proteinExistence type="predicted"/>
<dbReference type="PROSITE" id="PS00463">
    <property type="entry name" value="ZN2_CY6_FUNGAL_1"/>
    <property type="match status" value="1"/>
</dbReference>
<sequence length="103" mass="12225">MDLLQTSAGQTWEQPPSADEQHDEHIEEHLEERPRKKRRKYIARACNECKRRKIKCNGQAPCHRCGRQQIECVYVENPRRDSLSENEYEITHDLLIHGRKSTN</sequence>
<dbReference type="InterPro" id="IPR036864">
    <property type="entry name" value="Zn2-C6_fun-type_DNA-bd_sf"/>
</dbReference>
<name>A0A1Q5UIC1_9EURO</name>
<dbReference type="SMART" id="SM00066">
    <property type="entry name" value="GAL4"/>
    <property type="match status" value="1"/>
</dbReference>
<dbReference type="GO" id="GO:0000435">
    <property type="term" value="P:positive regulation of transcription from RNA polymerase II promoter by galactose"/>
    <property type="evidence" value="ECO:0007669"/>
    <property type="project" value="TreeGrafter"/>
</dbReference>
<feature type="compositionally biased region" description="Basic and acidic residues" evidence="5">
    <location>
        <begin position="19"/>
        <end position="34"/>
    </location>
</feature>
<dbReference type="Proteomes" id="UP000186955">
    <property type="component" value="Unassembled WGS sequence"/>
</dbReference>
<dbReference type="Pfam" id="PF00172">
    <property type="entry name" value="Zn_clus"/>
    <property type="match status" value="1"/>
</dbReference>
<reference evidence="7 8" key="1">
    <citation type="submission" date="2016-10" db="EMBL/GenBank/DDBJ databases">
        <title>Genome sequence of the ascomycete fungus Penicillium subrubescens.</title>
        <authorList>
            <person name="De Vries R.P."/>
            <person name="Peng M."/>
            <person name="Dilokpimol A."/>
            <person name="Hilden K."/>
            <person name="Makela M.R."/>
            <person name="Grigoriev I."/>
            <person name="Riley R."/>
            <person name="Granchi Z."/>
        </authorList>
    </citation>
    <scope>NUCLEOTIDE SEQUENCE [LARGE SCALE GENOMIC DNA]</scope>
    <source>
        <strain evidence="7 8">CBS 132785</strain>
    </source>
</reference>
<dbReference type="SUPFAM" id="SSF57701">
    <property type="entry name" value="Zn2/Cys6 DNA-binding domain"/>
    <property type="match status" value="1"/>
</dbReference>
<dbReference type="GO" id="GO:0005634">
    <property type="term" value="C:nucleus"/>
    <property type="evidence" value="ECO:0007669"/>
    <property type="project" value="TreeGrafter"/>
</dbReference>
<dbReference type="PANTHER" id="PTHR47424">
    <property type="entry name" value="REGULATORY PROTEIN GAL4"/>
    <property type="match status" value="1"/>
</dbReference>